<dbReference type="AlphaFoldDB" id="A0A413F7T8"/>
<proteinExistence type="predicted"/>
<dbReference type="EMBL" id="QSBM01000027">
    <property type="protein sequence ID" value="RGX22477.1"/>
    <property type="molecule type" value="Genomic_DNA"/>
</dbReference>
<keyword evidence="1" id="KW-1133">Transmembrane helix</keyword>
<organism evidence="2 3">
    <name type="scientific">Enterocloster asparagiformis</name>
    <dbReference type="NCBI Taxonomy" id="333367"/>
    <lineage>
        <taxon>Bacteria</taxon>
        <taxon>Bacillati</taxon>
        <taxon>Bacillota</taxon>
        <taxon>Clostridia</taxon>
        <taxon>Lachnospirales</taxon>
        <taxon>Lachnospiraceae</taxon>
        <taxon>Enterocloster</taxon>
    </lineage>
</organism>
<dbReference type="RefSeq" id="WP_007715029.1">
    <property type="nucleotide sequence ID" value="NZ_JAWRJJ010000283.1"/>
</dbReference>
<evidence type="ECO:0000313" key="2">
    <source>
        <dbReference type="EMBL" id="RGX22477.1"/>
    </source>
</evidence>
<evidence type="ECO:0000313" key="3">
    <source>
        <dbReference type="Proteomes" id="UP000283880"/>
    </source>
</evidence>
<dbReference type="Proteomes" id="UP000283880">
    <property type="component" value="Unassembled WGS sequence"/>
</dbReference>
<sequence length="59" mass="6690">MKRNRFNLVCIILSMILLGANIAAYCGYWYNDGNALALLAAVLLLISSVFHFRENRRGE</sequence>
<comment type="caution">
    <text evidence="2">The sequence shown here is derived from an EMBL/GenBank/DDBJ whole genome shotgun (WGS) entry which is preliminary data.</text>
</comment>
<feature type="transmembrane region" description="Helical" evidence="1">
    <location>
        <begin position="34"/>
        <end position="52"/>
    </location>
</feature>
<protein>
    <submittedName>
        <fullName evidence="2">Uncharacterized protein</fullName>
    </submittedName>
</protein>
<gene>
    <name evidence="2" type="ORF">DWV29_25395</name>
</gene>
<keyword evidence="1" id="KW-0812">Transmembrane</keyword>
<accession>A0A413F7T8</accession>
<keyword evidence="1" id="KW-0472">Membrane</keyword>
<evidence type="ECO:0000256" key="1">
    <source>
        <dbReference type="SAM" id="Phobius"/>
    </source>
</evidence>
<name>A0A413F7T8_9FIRM</name>
<reference evidence="2 3" key="1">
    <citation type="submission" date="2018-08" db="EMBL/GenBank/DDBJ databases">
        <title>A genome reference for cultivated species of the human gut microbiota.</title>
        <authorList>
            <person name="Zou Y."/>
            <person name="Xue W."/>
            <person name="Luo G."/>
        </authorList>
    </citation>
    <scope>NUCLEOTIDE SEQUENCE [LARGE SCALE GENOMIC DNA]</scope>
    <source>
        <strain evidence="2 3">AF04-15</strain>
    </source>
</reference>